<dbReference type="PANTHER" id="PTHR40590:SF1">
    <property type="entry name" value="CYTOPLASMIC PROTEIN"/>
    <property type="match status" value="1"/>
</dbReference>
<comment type="caution">
    <text evidence="2">The sequence shown here is derived from an EMBL/GenBank/DDBJ whole genome shotgun (WGS) entry which is preliminary data.</text>
</comment>
<evidence type="ECO:0000256" key="1">
    <source>
        <dbReference type="SAM" id="SignalP"/>
    </source>
</evidence>
<feature type="chain" id="PRO_5005252788" evidence="1">
    <location>
        <begin position="28"/>
        <end position="294"/>
    </location>
</feature>
<protein>
    <submittedName>
        <fullName evidence="2">Polysaccharide biosynthesis protein GumN</fullName>
    </submittedName>
</protein>
<dbReference type="STRING" id="1195763.ABT56_03735"/>
<gene>
    <name evidence="2" type="ORF">ABT56_03735</name>
</gene>
<keyword evidence="3" id="KW-1185">Reference proteome</keyword>
<dbReference type="InterPro" id="IPR002816">
    <property type="entry name" value="TraB/PrgY/GumN_fam"/>
</dbReference>
<dbReference type="OrthoDB" id="357294at2"/>
<dbReference type="CDD" id="cd14789">
    <property type="entry name" value="Tiki"/>
    <property type="match status" value="1"/>
</dbReference>
<keyword evidence="1" id="KW-0732">Signal</keyword>
<proteinExistence type="predicted"/>
<dbReference type="PANTHER" id="PTHR40590">
    <property type="entry name" value="CYTOPLASMIC PROTEIN-RELATED"/>
    <property type="match status" value="1"/>
</dbReference>
<accession>A0A0J1HCA6</accession>
<feature type="signal peptide" evidence="1">
    <location>
        <begin position="1"/>
        <end position="27"/>
    </location>
</feature>
<dbReference type="PATRIC" id="fig|1195763.3.peg.803"/>
<dbReference type="Proteomes" id="UP000036097">
    <property type="component" value="Unassembled WGS sequence"/>
</dbReference>
<dbReference type="InterPro" id="IPR047111">
    <property type="entry name" value="YbaP-like"/>
</dbReference>
<name>A0A0J1HCA6_9GAMM</name>
<dbReference type="AlphaFoldDB" id="A0A0J1HCA6"/>
<evidence type="ECO:0000313" key="3">
    <source>
        <dbReference type="Proteomes" id="UP000036097"/>
    </source>
</evidence>
<dbReference type="Pfam" id="PF01963">
    <property type="entry name" value="TraB_PrgY_gumN"/>
    <property type="match status" value="1"/>
</dbReference>
<evidence type="ECO:0000313" key="2">
    <source>
        <dbReference type="EMBL" id="KLV09309.1"/>
    </source>
</evidence>
<sequence length="294" mass="32377">MFFSRFSKKLLRKLLLLIPFLGTTAYAEPAVWLAKSPDRQFILLGSIHAGNEQLFPLPKAFLQQWPNADGLVVEANILAPTRPHLDPTIPSAGTILTDVEKATLADIANKAGLSYPALLQSPPWLTAISLQMSMAQQAGLTPQQGIDIKLLKRASHDNMPILELESVQQQVDLMEAMPDHGKDLLISTLTEWHSVKSQLNCLTRAWRAGDQAQLSALFEQSQYSDQTSDALIFDRNHNWAESLSSSPAYHQGKYMVVVGAMHLIGQQGLPTLLKQKGFTVTQITQGSDANCPID</sequence>
<organism evidence="2 3">
    <name type="scientific">Photobacterium aquae</name>
    <dbReference type="NCBI Taxonomy" id="1195763"/>
    <lineage>
        <taxon>Bacteria</taxon>
        <taxon>Pseudomonadati</taxon>
        <taxon>Pseudomonadota</taxon>
        <taxon>Gammaproteobacteria</taxon>
        <taxon>Vibrionales</taxon>
        <taxon>Vibrionaceae</taxon>
        <taxon>Photobacterium</taxon>
    </lineage>
</organism>
<reference evidence="2 3" key="1">
    <citation type="submission" date="2015-05" db="EMBL/GenBank/DDBJ databases">
        <title>Photobacterium galathea sp. nov.</title>
        <authorList>
            <person name="Machado H."/>
            <person name="Gram L."/>
        </authorList>
    </citation>
    <scope>NUCLEOTIDE SEQUENCE [LARGE SCALE GENOMIC DNA]</scope>
    <source>
        <strain evidence="2 3">CGMCC 1.12159</strain>
    </source>
</reference>
<dbReference type="EMBL" id="LDOT01000002">
    <property type="protein sequence ID" value="KLV09309.1"/>
    <property type="molecule type" value="Genomic_DNA"/>
</dbReference>